<dbReference type="InterPro" id="IPR000073">
    <property type="entry name" value="AB_hydrolase_1"/>
</dbReference>
<feature type="compositionally biased region" description="Basic and acidic residues" evidence="1">
    <location>
        <begin position="396"/>
        <end position="405"/>
    </location>
</feature>
<reference evidence="3 4" key="1">
    <citation type="submission" date="2018-10" db="EMBL/GenBank/DDBJ databases">
        <title>Genomic Encyclopedia of Archaeal and Bacterial Type Strains, Phase II (KMG-II): from individual species to whole genera.</title>
        <authorList>
            <person name="Goeker M."/>
        </authorList>
    </citation>
    <scope>NUCLEOTIDE SEQUENCE [LARGE SCALE GENOMIC DNA]</scope>
    <source>
        <strain evidence="3 4">DSM 25217</strain>
    </source>
</reference>
<keyword evidence="4" id="KW-1185">Reference proteome</keyword>
<dbReference type="EMBL" id="REFR01000009">
    <property type="protein sequence ID" value="RMB12388.1"/>
    <property type="molecule type" value="Genomic_DNA"/>
</dbReference>
<feature type="region of interest" description="Disordered" evidence="1">
    <location>
        <begin position="362"/>
        <end position="405"/>
    </location>
</feature>
<evidence type="ECO:0000313" key="4">
    <source>
        <dbReference type="Proteomes" id="UP000271227"/>
    </source>
</evidence>
<name>A0A3M0CS83_9PROT</name>
<dbReference type="InterPro" id="IPR029058">
    <property type="entry name" value="AB_hydrolase_fold"/>
</dbReference>
<evidence type="ECO:0000256" key="1">
    <source>
        <dbReference type="SAM" id="MobiDB-lite"/>
    </source>
</evidence>
<dbReference type="InParanoid" id="A0A3M0CS83"/>
<dbReference type="Proteomes" id="UP000271227">
    <property type="component" value="Unassembled WGS sequence"/>
</dbReference>
<feature type="domain" description="AB hydrolase-1" evidence="2">
    <location>
        <begin position="31"/>
        <end position="147"/>
    </location>
</feature>
<dbReference type="RefSeq" id="WP_121937563.1">
    <property type="nucleotide sequence ID" value="NZ_REFR01000009.1"/>
</dbReference>
<feature type="region of interest" description="Disordered" evidence="1">
    <location>
        <begin position="309"/>
        <end position="333"/>
    </location>
</feature>
<organism evidence="3 4">
    <name type="scientific">Eilatimonas milleporae</name>
    <dbReference type="NCBI Taxonomy" id="911205"/>
    <lineage>
        <taxon>Bacteria</taxon>
        <taxon>Pseudomonadati</taxon>
        <taxon>Pseudomonadota</taxon>
        <taxon>Alphaproteobacteria</taxon>
        <taxon>Kordiimonadales</taxon>
        <taxon>Kordiimonadaceae</taxon>
        <taxon>Eilatimonas</taxon>
    </lineage>
</organism>
<protein>
    <submittedName>
        <fullName evidence="3">Pimeloyl-ACP methyl ester carboxylesterase</fullName>
    </submittedName>
</protein>
<dbReference type="InterPro" id="IPR050266">
    <property type="entry name" value="AB_hydrolase_sf"/>
</dbReference>
<proteinExistence type="predicted"/>
<evidence type="ECO:0000313" key="3">
    <source>
        <dbReference type="EMBL" id="RMB12388.1"/>
    </source>
</evidence>
<dbReference type="PANTHER" id="PTHR43798:SF33">
    <property type="entry name" value="HYDROLASE, PUTATIVE (AFU_ORTHOLOGUE AFUA_2G14860)-RELATED"/>
    <property type="match status" value="1"/>
</dbReference>
<dbReference type="AlphaFoldDB" id="A0A3M0CS83"/>
<dbReference type="GO" id="GO:0016020">
    <property type="term" value="C:membrane"/>
    <property type="evidence" value="ECO:0007669"/>
    <property type="project" value="TreeGrafter"/>
</dbReference>
<evidence type="ECO:0000259" key="2">
    <source>
        <dbReference type="Pfam" id="PF00561"/>
    </source>
</evidence>
<feature type="compositionally biased region" description="Pro residues" evidence="1">
    <location>
        <begin position="374"/>
        <end position="384"/>
    </location>
</feature>
<sequence>MSRHGNGQTMRRGFVTVDGRRVHARAMGRGPVLVMLHECPRSSRSLVPLMRALAERFCCIALDTPGYGLSDPLPERFAGPAPFAATVLGALDALGIDRAGLYGTHTGAAMAVEAALTAPKRVAALVLDGPPAFTERERDSMLAHYLPPLEPVRDGSHLTALWSRVLDQHYYFPFYDRRADTRMPARPLDLVFMTVTVLGFADAGDHYRDAYRMAITYPTAERLARLTGAGGADGTDDSGVPVLLCSAGDDLLAGHLERLAPKGAALPPGWSLGLFDDGDGRARLIAGLRPLDTADRRDAADLRFDAAPFFQGVPGENAQTEKDQTEKGQAEKSQVETFQGGTVYGDWIADDRGRPVAVYHRPGFGQSDGGTAWPPEPPTDPPIDPVTAPAAAPQDWLDKDPAASHGKRDDRAFWRLLLKAGLAGAVPVSGEGGSDGGLADGGVADTGLSHMLPPLHPLSPGGGHVIDAWFTARTIVEESGACPRAERALAWTGKLASLLMWTQVRAHTAL</sequence>
<dbReference type="OrthoDB" id="9799612at2"/>
<dbReference type="Gene3D" id="3.40.50.1820">
    <property type="entry name" value="alpha/beta hydrolase"/>
    <property type="match status" value="1"/>
</dbReference>
<accession>A0A3M0CS83</accession>
<dbReference type="PANTHER" id="PTHR43798">
    <property type="entry name" value="MONOACYLGLYCEROL LIPASE"/>
    <property type="match status" value="1"/>
</dbReference>
<feature type="compositionally biased region" description="Basic and acidic residues" evidence="1">
    <location>
        <begin position="319"/>
        <end position="333"/>
    </location>
</feature>
<dbReference type="Pfam" id="PF00561">
    <property type="entry name" value="Abhydrolase_1"/>
    <property type="match status" value="1"/>
</dbReference>
<gene>
    <name evidence="3" type="ORF">BXY39_0884</name>
</gene>
<dbReference type="SUPFAM" id="SSF53474">
    <property type="entry name" value="alpha/beta-Hydrolases"/>
    <property type="match status" value="1"/>
</dbReference>
<comment type="caution">
    <text evidence="3">The sequence shown here is derived from an EMBL/GenBank/DDBJ whole genome shotgun (WGS) entry which is preliminary data.</text>
</comment>